<dbReference type="EMBL" id="DXET01000185">
    <property type="protein sequence ID" value="HIX81982.1"/>
    <property type="molecule type" value="Genomic_DNA"/>
</dbReference>
<evidence type="ECO:0000313" key="1">
    <source>
        <dbReference type="EMBL" id="HIX81982.1"/>
    </source>
</evidence>
<evidence type="ECO:0000313" key="2">
    <source>
        <dbReference type="Proteomes" id="UP000886724"/>
    </source>
</evidence>
<protein>
    <submittedName>
        <fullName evidence="1">Uncharacterized protein</fullName>
    </submittedName>
</protein>
<accession>A0A9D1XMX2</accession>
<comment type="caution">
    <text evidence="1">The sequence shown here is derived from an EMBL/GenBank/DDBJ whole genome shotgun (WGS) entry which is preliminary data.</text>
</comment>
<dbReference type="Proteomes" id="UP000886724">
    <property type="component" value="Unassembled WGS sequence"/>
</dbReference>
<proteinExistence type="predicted"/>
<name>A0A9D1XMX2_9FIRM</name>
<gene>
    <name evidence="1" type="ORF">H9980_08450</name>
</gene>
<sequence>MTNKEKLWSVINQEDTLNSLKTAFENRIKPVSDEFKKVIDKCLNTKLQQDTRLIICGEPIYSKWGDFVGYDIQLQEMDFATQIAQANLILSDTSDYKKYFTLSPEKFITDFLKKYILQHTNDAIEFDEELPEICSWAKDCKYWDELAYTLICERIQQNIEFKLASKFEPCEEMNTITLKQNNEELISFGVYFDIC</sequence>
<reference evidence="1" key="2">
    <citation type="submission" date="2021-04" db="EMBL/GenBank/DDBJ databases">
        <authorList>
            <person name="Gilroy R."/>
        </authorList>
    </citation>
    <scope>NUCLEOTIDE SEQUENCE</scope>
    <source>
        <strain evidence="1">ChiGjej1B1-14440</strain>
    </source>
</reference>
<reference evidence="1" key="1">
    <citation type="journal article" date="2021" name="PeerJ">
        <title>Extensive microbial diversity within the chicken gut microbiome revealed by metagenomics and culture.</title>
        <authorList>
            <person name="Gilroy R."/>
            <person name="Ravi A."/>
            <person name="Getino M."/>
            <person name="Pursley I."/>
            <person name="Horton D.L."/>
            <person name="Alikhan N.F."/>
            <person name="Baker D."/>
            <person name="Gharbi K."/>
            <person name="Hall N."/>
            <person name="Watson M."/>
            <person name="Adriaenssens E.M."/>
            <person name="Foster-Nyarko E."/>
            <person name="Jarju S."/>
            <person name="Secka A."/>
            <person name="Antonio M."/>
            <person name="Oren A."/>
            <person name="Chaudhuri R.R."/>
            <person name="La Ragione R."/>
            <person name="Hildebrand F."/>
            <person name="Pallen M.J."/>
        </authorList>
    </citation>
    <scope>NUCLEOTIDE SEQUENCE</scope>
    <source>
        <strain evidence="1">ChiGjej1B1-14440</strain>
    </source>
</reference>
<dbReference type="AlphaFoldDB" id="A0A9D1XMX2"/>
<organism evidence="1 2">
    <name type="scientific">Candidatus Erysipelatoclostridium merdavium</name>
    <dbReference type="NCBI Taxonomy" id="2838566"/>
    <lineage>
        <taxon>Bacteria</taxon>
        <taxon>Bacillati</taxon>
        <taxon>Bacillota</taxon>
        <taxon>Erysipelotrichia</taxon>
        <taxon>Erysipelotrichales</taxon>
        <taxon>Erysipelotrichales incertae sedis</taxon>
    </lineage>
</organism>